<proteinExistence type="predicted"/>
<feature type="compositionally biased region" description="Acidic residues" evidence="1">
    <location>
        <begin position="156"/>
        <end position="165"/>
    </location>
</feature>
<sequence>MPHQPSHAQTYTVTIPEEADARLLADQLAARGHALVAVREVDWARRDPSSYWFGKPALRPHEQGRWDVTSVATGPLPDADESWWHAQEDAAVRRLAQRFGGRSSRSGGGDTATILRVFTRVGLSHELDDATVRERRLACLANSPARVRTVERDGPDDSGDVDEDLPGGPGDPVRLPAADAVDWAKLEHAYGAADDVPRMLAGLAANDDQWGGHLDDLVGSVTHQGSSYSSTAPALRVVAGLALAPQLAPKRRLDLLYTLFLAAAALDQALAYGYRAEPHHGQVRATLVAASDDLLALWPSVSRAEQRLLLLLATVDGRPVPPHDLADPASRLAATMIRDEDEACDLVDKLARSNENVIELAEGKAPLHSRLVAALEVLLWER</sequence>
<evidence type="ECO:0000313" key="3">
    <source>
        <dbReference type="Proteomes" id="UP000316747"/>
    </source>
</evidence>
<gene>
    <name evidence="2" type="ORF">FBY41_3271</name>
</gene>
<comment type="caution">
    <text evidence="2">The sequence shown here is derived from an EMBL/GenBank/DDBJ whole genome shotgun (WGS) entry which is preliminary data.</text>
</comment>
<protein>
    <submittedName>
        <fullName evidence="2">Uncharacterized protein</fullName>
    </submittedName>
</protein>
<evidence type="ECO:0000256" key="1">
    <source>
        <dbReference type="SAM" id="MobiDB-lite"/>
    </source>
</evidence>
<feature type="region of interest" description="Disordered" evidence="1">
    <location>
        <begin position="148"/>
        <end position="172"/>
    </location>
</feature>
<evidence type="ECO:0000313" key="2">
    <source>
        <dbReference type="EMBL" id="TQM57926.1"/>
    </source>
</evidence>
<keyword evidence="3" id="KW-1185">Reference proteome</keyword>
<dbReference type="Proteomes" id="UP000316747">
    <property type="component" value="Unassembled WGS sequence"/>
</dbReference>
<dbReference type="AlphaFoldDB" id="A0A543HHX0"/>
<accession>A0A543HHX0</accession>
<dbReference type="EMBL" id="VFPM01000003">
    <property type="protein sequence ID" value="TQM57926.1"/>
    <property type="molecule type" value="Genomic_DNA"/>
</dbReference>
<reference evidence="2 3" key="1">
    <citation type="submission" date="2019-06" db="EMBL/GenBank/DDBJ databases">
        <title>Genome sequencing of plant associated microbes to promote plant fitness in Sorghum bicolor and Oryza sativa.</title>
        <authorList>
            <person name="Coleman-Derr D."/>
        </authorList>
    </citation>
    <scope>NUCLEOTIDE SEQUENCE [LARGE SCALE GENOMIC DNA]</scope>
    <source>
        <strain evidence="2 3">KV-663</strain>
    </source>
</reference>
<name>A0A543HHX0_9MICO</name>
<organism evidence="2 3">
    <name type="scientific">Humibacillus xanthopallidus</name>
    <dbReference type="NCBI Taxonomy" id="412689"/>
    <lineage>
        <taxon>Bacteria</taxon>
        <taxon>Bacillati</taxon>
        <taxon>Actinomycetota</taxon>
        <taxon>Actinomycetes</taxon>
        <taxon>Micrococcales</taxon>
        <taxon>Intrasporangiaceae</taxon>
        <taxon>Humibacillus</taxon>
    </lineage>
</organism>